<proteinExistence type="predicted"/>
<name>A0ABQ8FMM5_9FUNG</name>
<keyword evidence="5" id="KW-0539">Nucleus</keyword>
<dbReference type="Gene3D" id="1.25.10.10">
    <property type="entry name" value="Leucine-rich Repeat Variant"/>
    <property type="match status" value="1"/>
</dbReference>
<dbReference type="InterPro" id="IPR039678">
    <property type="entry name" value="CTNNBL1"/>
</dbReference>
<dbReference type="PANTHER" id="PTHR14978:SF0">
    <property type="entry name" value="BETA-CATENIN-LIKE PROTEIN 1"/>
    <property type="match status" value="1"/>
</dbReference>
<evidence type="ECO:0000256" key="3">
    <source>
        <dbReference type="ARBA" id="ARBA00022737"/>
    </source>
</evidence>
<evidence type="ECO:0000256" key="4">
    <source>
        <dbReference type="ARBA" id="ARBA00023054"/>
    </source>
</evidence>
<evidence type="ECO:0000313" key="8">
    <source>
        <dbReference type="EMBL" id="KAH6600874.1"/>
    </source>
</evidence>
<keyword evidence="3" id="KW-0677">Repeat</keyword>
<sequence>MDIDTVFKIPSTSVDKRKHLDSASVPSTSLSASLPIASKRSKNSNGPLEIHESTDEDFHARWGIGSTTAKRTPIDNDSSKSSHHSNDNEPSNPVQWQQQRVLDLVEAGEELPSVISLPLLKRILLKFEKALSKNQEQRIKHADSPLKYLDSEADLVEEIKTMTTISSVPELYPAMLDLGAHQSILALVSHENTDISIAAIELIDELTDEDLVVRTSGGGEEGMGMLVQALIESDAFPLLVQNLNRLDESRPDDKQGIFNTLSVIENFVAVDPLLAEKVVSSTNIFPWILARISQKSPFDSIRQYASELLTILLQTSHSNRQRIISLAGIDTLLRVISPYRRKDPADPDETEFFENVFDTICLCLDLRRGKTDFVDAEGIELMLMMIKSGKMSRMRAIKVIDHLLLREGPLADDEASAADSDAVSTVTMASRHFIEVLGLKTVFAAFIHKGARKYKKMYADYSQREEEEHIVSILASLLKSLDSESSRARLLFKLIESNFEKTQKLLGMYQSYTVRVRAVDAQIAARRQRARNDLDGDGGMTSQDDAMTDLERLSGGLFTLQLVCLVIAYACDESYEVREFALKGCMDGDGNSRASHADAIDAADLQTILREYAENLGDRDLNTHDQTKNADIQTEKSVVLRLVDSLGADPLDTLPLMSSSVDLTGGADMHSD</sequence>
<feature type="compositionally biased region" description="Basic and acidic residues" evidence="6">
    <location>
        <begin position="72"/>
        <end position="87"/>
    </location>
</feature>
<dbReference type="Pfam" id="PF08216">
    <property type="entry name" value="CTNNBL"/>
    <property type="match status" value="1"/>
</dbReference>
<feature type="region of interest" description="Disordered" evidence="6">
    <location>
        <begin position="16"/>
        <end position="95"/>
    </location>
</feature>
<protein>
    <recommendedName>
        <fullName evidence="7">Beta-catenin-like protein 1 N-terminal domain-containing protein</fullName>
    </recommendedName>
</protein>
<dbReference type="InterPro" id="IPR016024">
    <property type="entry name" value="ARM-type_fold"/>
</dbReference>
<dbReference type="InterPro" id="IPR013180">
    <property type="entry name" value="CTNNBL1_N"/>
</dbReference>
<gene>
    <name evidence="8" type="ORF">BASA50_001981</name>
</gene>
<organism evidence="8 9">
    <name type="scientific">Batrachochytrium salamandrivorans</name>
    <dbReference type="NCBI Taxonomy" id="1357716"/>
    <lineage>
        <taxon>Eukaryota</taxon>
        <taxon>Fungi</taxon>
        <taxon>Fungi incertae sedis</taxon>
        <taxon>Chytridiomycota</taxon>
        <taxon>Chytridiomycota incertae sedis</taxon>
        <taxon>Chytridiomycetes</taxon>
        <taxon>Rhizophydiales</taxon>
        <taxon>Rhizophydiales incertae sedis</taxon>
        <taxon>Batrachochytrium</taxon>
    </lineage>
</organism>
<evidence type="ECO:0000256" key="1">
    <source>
        <dbReference type="ARBA" id="ARBA00004123"/>
    </source>
</evidence>
<feature type="compositionally biased region" description="Basic and acidic residues" evidence="6">
    <location>
        <begin position="49"/>
        <end position="60"/>
    </location>
</feature>
<accession>A0ABQ8FMM5</accession>
<evidence type="ECO:0000256" key="5">
    <source>
        <dbReference type="ARBA" id="ARBA00023242"/>
    </source>
</evidence>
<dbReference type="SMART" id="SM01156">
    <property type="entry name" value="DUF1716"/>
    <property type="match status" value="1"/>
</dbReference>
<keyword evidence="2" id="KW-0597">Phosphoprotein</keyword>
<evidence type="ECO:0000313" key="9">
    <source>
        <dbReference type="Proteomes" id="UP001648503"/>
    </source>
</evidence>
<reference evidence="8 9" key="1">
    <citation type="submission" date="2021-02" db="EMBL/GenBank/DDBJ databases">
        <title>Variation within the Batrachochytrium salamandrivorans European outbreak.</title>
        <authorList>
            <person name="Kelly M."/>
            <person name="Pasmans F."/>
            <person name="Shea T.P."/>
            <person name="Munoz J.F."/>
            <person name="Carranza S."/>
            <person name="Cuomo C.A."/>
            <person name="Martel A."/>
        </authorList>
    </citation>
    <scope>NUCLEOTIDE SEQUENCE [LARGE SCALE GENOMIC DNA]</scope>
    <source>
        <strain evidence="8 9">AMFP18/2</strain>
    </source>
</reference>
<keyword evidence="9" id="KW-1185">Reference proteome</keyword>
<comment type="subcellular location">
    <subcellularLocation>
        <location evidence="1">Nucleus</location>
    </subcellularLocation>
</comment>
<feature type="domain" description="Beta-catenin-like protein 1 N-terminal" evidence="7">
    <location>
        <begin position="94"/>
        <end position="200"/>
    </location>
</feature>
<dbReference type="SUPFAM" id="SSF48371">
    <property type="entry name" value="ARM repeat"/>
    <property type="match status" value="1"/>
</dbReference>
<dbReference type="EMBL" id="JAFCIX010000025">
    <property type="protein sequence ID" value="KAH6600874.1"/>
    <property type="molecule type" value="Genomic_DNA"/>
</dbReference>
<evidence type="ECO:0000256" key="6">
    <source>
        <dbReference type="SAM" id="MobiDB-lite"/>
    </source>
</evidence>
<evidence type="ECO:0000259" key="7">
    <source>
        <dbReference type="SMART" id="SM01156"/>
    </source>
</evidence>
<evidence type="ECO:0000256" key="2">
    <source>
        <dbReference type="ARBA" id="ARBA00022553"/>
    </source>
</evidence>
<keyword evidence="4" id="KW-0175">Coiled coil</keyword>
<dbReference type="Proteomes" id="UP001648503">
    <property type="component" value="Unassembled WGS sequence"/>
</dbReference>
<dbReference type="PANTHER" id="PTHR14978">
    <property type="entry name" value="BETA-CATENIN-LIKE PROTEIN 1 NUCLEAR ASSOCIATED PROTEIN"/>
    <property type="match status" value="1"/>
</dbReference>
<dbReference type="InterPro" id="IPR011989">
    <property type="entry name" value="ARM-like"/>
</dbReference>
<comment type="caution">
    <text evidence="8">The sequence shown here is derived from an EMBL/GenBank/DDBJ whole genome shotgun (WGS) entry which is preliminary data.</text>
</comment>
<feature type="compositionally biased region" description="Low complexity" evidence="6">
    <location>
        <begin position="22"/>
        <end position="35"/>
    </location>
</feature>